<dbReference type="EMBL" id="CP002505">
    <property type="protein sequence ID" value="ADW75421.1"/>
    <property type="molecule type" value="Genomic_DNA"/>
</dbReference>
<evidence type="ECO:0000259" key="2">
    <source>
        <dbReference type="PROSITE" id="PS50943"/>
    </source>
</evidence>
<evidence type="ECO:0000313" key="5">
    <source>
        <dbReference type="Proteomes" id="UP000007257"/>
    </source>
</evidence>
<dbReference type="EMBL" id="JBHUCJ010000001">
    <property type="protein sequence ID" value="MFD3222040.1"/>
    <property type="molecule type" value="Genomic_DNA"/>
</dbReference>
<dbReference type="InterPro" id="IPR010982">
    <property type="entry name" value="Lambda_DNA-bd_dom_sf"/>
</dbReference>
<dbReference type="RefSeq" id="WP_013577110.1">
    <property type="nucleotide sequence ID" value="NC_015061.1"/>
</dbReference>
<gene>
    <name evidence="3" type="ordered locus">Rahaq_3832</name>
    <name evidence="4" type="ORF">ACFPK4_00685</name>
</gene>
<keyword evidence="6" id="KW-1185">Reference proteome</keyword>
<dbReference type="AlphaFoldDB" id="A0A0H3FEF6"/>
<feature type="domain" description="HTH cro/C1-type" evidence="2">
    <location>
        <begin position="11"/>
        <end position="64"/>
    </location>
</feature>
<name>A0A0H3FEF6_RAHSY</name>
<accession>A0A0H3FEF6</accession>
<reference evidence="3 5" key="2">
    <citation type="journal article" date="2012" name="J. Bacteriol.">
        <title>Complete Genome Sequence of Rahnella sp. Strain Y9602, a Gammaproteobacterium Isolate from Metal- and Radionuclide-Contaminated Soil.</title>
        <authorList>
            <person name="Martinez R.J."/>
            <person name="Bruce D."/>
            <person name="Detter C."/>
            <person name="Goodwin L.A."/>
            <person name="Han J."/>
            <person name="Han C.S."/>
            <person name="Held B."/>
            <person name="Land M.L."/>
            <person name="Mikhailova N."/>
            <person name="Nolan M."/>
            <person name="Pennacchio L."/>
            <person name="Pitluck S."/>
            <person name="Tapia R."/>
            <person name="Woyke T."/>
            <person name="Sobecky P.A."/>
        </authorList>
    </citation>
    <scope>NUCLEOTIDE SEQUENCE [LARGE SCALE GENOMIC DNA]</scope>
    <source>
        <strain evidence="3 5">Y9602</strain>
    </source>
</reference>
<reference evidence="4 6" key="3">
    <citation type="submission" date="2024-09" db="EMBL/GenBank/DDBJ databases">
        <title>Genomes of Rahnella.</title>
        <authorList>
            <person name="Mnguni F.C."/>
            <person name="Shin G.Y."/>
            <person name="Coutinho T."/>
        </authorList>
    </citation>
    <scope>NUCLEOTIDE SEQUENCE [LARGE SCALE GENOMIC DNA]</scope>
    <source>
        <strain evidence="4 6">20WA0057</strain>
    </source>
</reference>
<dbReference type="GeneID" id="95419876"/>
<dbReference type="SMART" id="SM00530">
    <property type="entry name" value="HTH_XRE"/>
    <property type="match status" value="1"/>
</dbReference>
<dbReference type="GO" id="GO:0003677">
    <property type="term" value="F:DNA binding"/>
    <property type="evidence" value="ECO:0007669"/>
    <property type="project" value="InterPro"/>
</dbReference>
<dbReference type="Proteomes" id="UP000007257">
    <property type="component" value="Chromosome"/>
</dbReference>
<dbReference type="eggNOG" id="COG3620">
    <property type="taxonomic scope" value="Bacteria"/>
</dbReference>
<sequence length="107" mass="12490">MRTLNELPTLLKQRRRQLGLSQQDMRMRTGMTQQQYQKIEAGADPRLSTLLRILEGMELELMLVPRQRVQEIKELLDSTISNGNRPSEPEPESLNNDWDDILSDLKE</sequence>
<dbReference type="InterPro" id="IPR001387">
    <property type="entry name" value="Cro/C1-type_HTH"/>
</dbReference>
<feature type="region of interest" description="Disordered" evidence="1">
    <location>
        <begin position="78"/>
        <end position="107"/>
    </location>
</feature>
<evidence type="ECO:0000256" key="1">
    <source>
        <dbReference type="SAM" id="MobiDB-lite"/>
    </source>
</evidence>
<feature type="compositionally biased region" description="Acidic residues" evidence="1">
    <location>
        <begin position="97"/>
        <end position="107"/>
    </location>
</feature>
<dbReference type="OrthoDB" id="9801039at2"/>
<dbReference type="PROSITE" id="PS50943">
    <property type="entry name" value="HTH_CROC1"/>
    <property type="match status" value="1"/>
</dbReference>
<organism evidence="3 5">
    <name type="scientific">Rahnella sp. (strain Y9602)</name>
    <dbReference type="NCBI Taxonomy" id="2703885"/>
    <lineage>
        <taxon>Bacteria</taxon>
        <taxon>Pseudomonadati</taxon>
        <taxon>Pseudomonadota</taxon>
        <taxon>Gammaproteobacteria</taxon>
        <taxon>Enterobacterales</taxon>
        <taxon>Yersiniaceae</taxon>
        <taxon>Rahnella</taxon>
    </lineage>
</organism>
<dbReference type="SUPFAM" id="SSF47413">
    <property type="entry name" value="lambda repressor-like DNA-binding domains"/>
    <property type="match status" value="1"/>
</dbReference>
<dbReference type="Pfam" id="PF01381">
    <property type="entry name" value="HTH_3"/>
    <property type="match status" value="1"/>
</dbReference>
<dbReference type="Proteomes" id="UP001598201">
    <property type="component" value="Unassembled WGS sequence"/>
</dbReference>
<evidence type="ECO:0000313" key="3">
    <source>
        <dbReference type="EMBL" id="ADW75421.1"/>
    </source>
</evidence>
<reference evidence="5" key="1">
    <citation type="submission" date="2011-01" db="EMBL/GenBank/DDBJ databases">
        <title>Complete sequence of chromosome of Rahnella sp. Y9602.</title>
        <authorList>
            <consortium name="US DOE Joint Genome Institute"/>
            <person name="Lucas S."/>
            <person name="Copeland A."/>
            <person name="Lapidus A."/>
            <person name="Cheng J.-F."/>
            <person name="Goodwin L."/>
            <person name="Pitluck S."/>
            <person name="Lu M."/>
            <person name="Detter J.C."/>
            <person name="Han C."/>
            <person name="Tapia R."/>
            <person name="Land M."/>
            <person name="Hauser L."/>
            <person name="Kyrpides N."/>
            <person name="Ivanova N."/>
            <person name="Ovchinnikova G."/>
            <person name="Pagani I."/>
            <person name="Sobecky P.A."/>
            <person name="Martinez R.J."/>
            <person name="Woyke T."/>
        </authorList>
    </citation>
    <scope>NUCLEOTIDE SEQUENCE [LARGE SCALE GENOMIC DNA]</scope>
    <source>
        <strain evidence="5">Y9602</strain>
    </source>
</reference>
<dbReference type="HOGENOM" id="CLU_131571_0_0_6"/>
<dbReference type="KEGG" id="rah:Rahaq_3832"/>
<protein>
    <submittedName>
        <fullName evidence="3">Helix-turn-helix domain protein</fullName>
    </submittedName>
    <submittedName>
        <fullName evidence="4">Helix-turn-helix domain-containing protein</fullName>
    </submittedName>
</protein>
<evidence type="ECO:0000313" key="4">
    <source>
        <dbReference type="EMBL" id="MFD3222040.1"/>
    </source>
</evidence>
<dbReference type="Gene3D" id="1.10.260.40">
    <property type="entry name" value="lambda repressor-like DNA-binding domains"/>
    <property type="match status" value="1"/>
</dbReference>
<dbReference type="CDD" id="cd00093">
    <property type="entry name" value="HTH_XRE"/>
    <property type="match status" value="1"/>
</dbReference>
<evidence type="ECO:0000313" key="6">
    <source>
        <dbReference type="Proteomes" id="UP001598201"/>
    </source>
</evidence>
<proteinExistence type="predicted"/>